<dbReference type="FunCoup" id="A0A409W4X9">
    <property type="interactions" value="159"/>
</dbReference>
<dbReference type="Gene3D" id="3.80.10.10">
    <property type="entry name" value="Ribonuclease Inhibitor"/>
    <property type="match status" value="1"/>
</dbReference>
<dbReference type="GO" id="GO:0031146">
    <property type="term" value="P:SCF-dependent proteasomal ubiquitin-dependent protein catabolic process"/>
    <property type="evidence" value="ECO:0007669"/>
    <property type="project" value="TreeGrafter"/>
</dbReference>
<comment type="caution">
    <text evidence="3">The sequence shown here is derived from an EMBL/GenBank/DDBJ whole genome shotgun (WGS) entry which is preliminary data.</text>
</comment>
<accession>A0A409W4X9</accession>
<organism evidence="3 4">
    <name type="scientific">Panaeolus cyanescens</name>
    <dbReference type="NCBI Taxonomy" id="181874"/>
    <lineage>
        <taxon>Eukaryota</taxon>
        <taxon>Fungi</taxon>
        <taxon>Dikarya</taxon>
        <taxon>Basidiomycota</taxon>
        <taxon>Agaricomycotina</taxon>
        <taxon>Agaricomycetes</taxon>
        <taxon>Agaricomycetidae</taxon>
        <taxon>Agaricales</taxon>
        <taxon>Agaricineae</taxon>
        <taxon>Galeropsidaceae</taxon>
        <taxon>Panaeolus</taxon>
    </lineage>
</organism>
<reference evidence="3 4" key="1">
    <citation type="journal article" date="2018" name="Evol. Lett.">
        <title>Horizontal gene cluster transfer increased hallucinogenic mushroom diversity.</title>
        <authorList>
            <person name="Reynolds H.T."/>
            <person name="Vijayakumar V."/>
            <person name="Gluck-Thaler E."/>
            <person name="Korotkin H.B."/>
            <person name="Matheny P.B."/>
            <person name="Slot J.C."/>
        </authorList>
    </citation>
    <scope>NUCLEOTIDE SEQUENCE [LARGE SCALE GENOMIC DNA]</scope>
    <source>
        <strain evidence="3 4">2629</strain>
    </source>
</reference>
<dbReference type="OrthoDB" id="421226at2759"/>
<name>A0A409W4X9_9AGAR</name>
<protein>
    <recommendedName>
        <fullName evidence="2">DNA repair protein rhp7 treble clef domain-containing protein</fullName>
    </recommendedName>
</protein>
<evidence type="ECO:0000313" key="3">
    <source>
        <dbReference type="EMBL" id="PPQ73574.1"/>
    </source>
</evidence>
<dbReference type="PANTHER" id="PTHR13318">
    <property type="entry name" value="PARTNER OF PAIRED, ISOFORM B-RELATED"/>
    <property type="match status" value="1"/>
</dbReference>
<dbReference type="EMBL" id="NHTK01005809">
    <property type="protein sequence ID" value="PPQ73574.1"/>
    <property type="molecule type" value="Genomic_DNA"/>
</dbReference>
<feature type="region of interest" description="Disordered" evidence="1">
    <location>
        <begin position="1"/>
        <end position="146"/>
    </location>
</feature>
<dbReference type="InterPro" id="IPR006553">
    <property type="entry name" value="Leu-rich_rpt_Cys-con_subtyp"/>
</dbReference>
<dbReference type="STRING" id="181874.A0A409W4X9"/>
<feature type="compositionally biased region" description="Basic and acidic residues" evidence="1">
    <location>
        <begin position="116"/>
        <end position="129"/>
    </location>
</feature>
<feature type="domain" description="DNA repair protein rhp7 treble clef" evidence="2">
    <location>
        <begin position="169"/>
        <end position="206"/>
    </location>
</feature>
<dbReference type="SUPFAM" id="SSF52047">
    <property type="entry name" value="RNI-like"/>
    <property type="match status" value="1"/>
</dbReference>
<evidence type="ECO:0000313" key="4">
    <source>
        <dbReference type="Proteomes" id="UP000284842"/>
    </source>
</evidence>
<feature type="compositionally biased region" description="Acidic residues" evidence="1">
    <location>
        <begin position="78"/>
        <end position="105"/>
    </location>
</feature>
<dbReference type="SMART" id="SM00367">
    <property type="entry name" value="LRR_CC"/>
    <property type="match status" value="5"/>
</dbReference>
<proteinExistence type="predicted"/>
<evidence type="ECO:0000259" key="2">
    <source>
        <dbReference type="Pfam" id="PF23550"/>
    </source>
</evidence>
<dbReference type="AlphaFoldDB" id="A0A409W4X9"/>
<sequence>MSRNNVRGPTSALTEFLRAQGITPTTVANRAATRQNQNQGQQAEAGPSRSNNASPNVEANERPGRRRRNARPSGYNSDDMDEGPGQEAEAEDEDAMDVDQDEEEAPTPAKKRKLTKAAEAKLKAKEKEKMKKKKGKKGSDDDYEDDEDDAYTALSKGMFNVKGAKKAPVGSFEECAVCEKQFTVTKYTLASRDGKGFLCHPCSKAGGRDPFKKPALPKKKRTNADKRNVTSFEERRFPTLVSLCIQLITKHIDDIDALGDIGALNMEAISKALSKNRGLTIENAHLFYSPGNSTLTLFDTTNLPPAALETLVHHNANLVSLRLDFCGQLNDAAMQVFSDSLPLLRRIELLGPFLVRTPAWQKFFESHPDLEGFMITQSPRFDEDCARSLVKNCPNIKELRLKEIGKLNDTMLKELQKLTAGLSYLDLSDPSRSCSEDAMIDLIAAVGPTLTHLNVSKHSLLTDAFLLEGLLPHVTRLRSLVLSYLPELTDKGVAQFFNEWKNNTPLEFLDISRNEELQNEALKAILLHSGKKLQELNINGMKDAEQESIGLIGSVQKDNPRSQLVGVADTIGGQLRKLDLGWCRSVDDFIIKQMIEGIPNKRGVLEGGCKQLEEIKVWGCNRVSVNCPRRKGLVIYGIESHQVR</sequence>
<dbReference type="Proteomes" id="UP000284842">
    <property type="component" value="Unassembled WGS sequence"/>
</dbReference>
<feature type="compositionally biased region" description="Polar residues" evidence="1">
    <location>
        <begin position="1"/>
        <end position="13"/>
    </location>
</feature>
<dbReference type="Pfam" id="PF23550">
    <property type="entry name" value="zf_Tbcl_Rhp7"/>
    <property type="match status" value="1"/>
</dbReference>
<dbReference type="InterPro" id="IPR032675">
    <property type="entry name" value="LRR_dom_sf"/>
</dbReference>
<dbReference type="GO" id="GO:0019005">
    <property type="term" value="C:SCF ubiquitin ligase complex"/>
    <property type="evidence" value="ECO:0007669"/>
    <property type="project" value="TreeGrafter"/>
</dbReference>
<dbReference type="InterPro" id="IPR056451">
    <property type="entry name" value="Znf_Tbcl_Rhp7"/>
</dbReference>
<feature type="compositionally biased region" description="Low complexity" evidence="1">
    <location>
        <begin position="28"/>
        <end position="46"/>
    </location>
</feature>
<gene>
    <name evidence="3" type="ORF">CVT24_007460</name>
</gene>
<keyword evidence="4" id="KW-1185">Reference proteome</keyword>
<evidence type="ECO:0000256" key="1">
    <source>
        <dbReference type="SAM" id="MobiDB-lite"/>
    </source>
</evidence>
<feature type="compositionally biased region" description="Polar residues" evidence="1">
    <location>
        <begin position="48"/>
        <end position="57"/>
    </location>
</feature>
<dbReference type="InParanoid" id="A0A409W4X9"/>